<protein>
    <submittedName>
        <fullName evidence="2">Uncharacterized protein</fullName>
    </submittedName>
</protein>
<evidence type="ECO:0000313" key="2">
    <source>
        <dbReference type="EMBL" id="GGA98206.1"/>
    </source>
</evidence>
<feature type="compositionally biased region" description="Polar residues" evidence="1">
    <location>
        <begin position="72"/>
        <end position="89"/>
    </location>
</feature>
<name>A0A916WGU7_9BURK</name>
<proteinExistence type="predicted"/>
<reference evidence="2" key="1">
    <citation type="journal article" date="2014" name="Int. J. Syst. Evol. Microbiol.">
        <title>Complete genome sequence of Corynebacterium casei LMG S-19264T (=DSM 44701T), isolated from a smear-ripened cheese.</title>
        <authorList>
            <consortium name="US DOE Joint Genome Institute (JGI-PGF)"/>
            <person name="Walter F."/>
            <person name="Albersmeier A."/>
            <person name="Kalinowski J."/>
            <person name="Ruckert C."/>
        </authorList>
    </citation>
    <scope>NUCLEOTIDE SEQUENCE</scope>
    <source>
        <strain evidence="2">CGMCC 1.15322</strain>
    </source>
</reference>
<dbReference type="Proteomes" id="UP000620596">
    <property type="component" value="Unassembled WGS sequence"/>
</dbReference>
<sequence length="89" mass="9466">MAAVISTRLPDTGKDSGKSIFKGTDKGDDKTWGFRGYGGTEVPGWELPIIGADKRPASRRDEMPAQEAWGAGNSTASPLAWSNQATRLA</sequence>
<evidence type="ECO:0000256" key="1">
    <source>
        <dbReference type="SAM" id="MobiDB-lite"/>
    </source>
</evidence>
<organism evidence="2 3">
    <name type="scientific">Polaromonas eurypsychrophila</name>
    <dbReference type="NCBI Taxonomy" id="1614635"/>
    <lineage>
        <taxon>Bacteria</taxon>
        <taxon>Pseudomonadati</taxon>
        <taxon>Pseudomonadota</taxon>
        <taxon>Betaproteobacteria</taxon>
        <taxon>Burkholderiales</taxon>
        <taxon>Comamonadaceae</taxon>
        <taxon>Polaromonas</taxon>
    </lineage>
</organism>
<feature type="region of interest" description="Disordered" evidence="1">
    <location>
        <begin position="1"/>
        <end position="25"/>
    </location>
</feature>
<reference evidence="2" key="2">
    <citation type="submission" date="2020-09" db="EMBL/GenBank/DDBJ databases">
        <authorList>
            <person name="Sun Q."/>
            <person name="Zhou Y."/>
        </authorList>
    </citation>
    <scope>NUCLEOTIDE SEQUENCE</scope>
    <source>
        <strain evidence="2">CGMCC 1.15322</strain>
    </source>
</reference>
<gene>
    <name evidence="2" type="ORF">GCM10011496_19090</name>
</gene>
<keyword evidence="3" id="KW-1185">Reference proteome</keyword>
<dbReference type="AlphaFoldDB" id="A0A916WGU7"/>
<accession>A0A916WGU7</accession>
<comment type="caution">
    <text evidence="2">The sequence shown here is derived from an EMBL/GenBank/DDBJ whole genome shotgun (WGS) entry which is preliminary data.</text>
</comment>
<dbReference type="EMBL" id="BMIG01000006">
    <property type="protein sequence ID" value="GGA98206.1"/>
    <property type="molecule type" value="Genomic_DNA"/>
</dbReference>
<evidence type="ECO:0000313" key="3">
    <source>
        <dbReference type="Proteomes" id="UP000620596"/>
    </source>
</evidence>
<feature type="compositionally biased region" description="Basic and acidic residues" evidence="1">
    <location>
        <begin position="11"/>
        <end position="25"/>
    </location>
</feature>
<feature type="region of interest" description="Disordered" evidence="1">
    <location>
        <begin position="56"/>
        <end position="89"/>
    </location>
</feature>